<sequence length="103" mass="11014">MHCLITVEDTNVSWWVDDVGDVIGVRARANHQSYVAVGGGDSGGPVLVPDFHNQDLVHAVGIISAGSNEVTCGNVDPAVEECNNVVYFVQIERLLYGGELIYG</sequence>
<gene>
    <name evidence="1" type="ORF">CGZ91_01325</name>
</gene>
<proteinExistence type="predicted"/>
<organism evidence="1 2">
    <name type="scientific">Parenemella sanctibonifatiensis</name>
    <dbReference type="NCBI Taxonomy" id="2016505"/>
    <lineage>
        <taxon>Bacteria</taxon>
        <taxon>Bacillati</taxon>
        <taxon>Actinomycetota</taxon>
        <taxon>Actinomycetes</taxon>
        <taxon>Propionibacteriales</taxon>
        <taxon>Propionibacteriaceae</taxon>
        <taxon>Parenemella</taxon>
    </lineage>
</organism>
<protein>
    <recommendedName>
        <fullName evidence="3">Peptidase S1 domain-containing protein</fullName>
    </recommendedName>
</protein>
<evidence type="ECO:0000313" key="2">
    <source>
        <dbReference type="Proteomes" id="UP000216300"/>
    </source>
</evidence>
<accession>A0A255ELU0</accession>
<dbReference type="SUPFAM" id="SSF50494">
    <property type="entry name" value="Trypsin-like serine proteases"/>
    <property type="match status" value="1"/>
</dbReference>
<comment type="caution">
    <text evidence="1">The sequence shown here is derived from an EMBL/GenBank/DDBJ whole genome shotgun (WGS) entry which is preliminary data.</text>
</comment>
<dbReference type="Proteomes" id="UP000216300">
    <property type="component" value="Unassembled WGS sequence"/>
</dbReference>
<reference evidence="1 2" key="1">
    <citation type="submission" date="2017-07" db="EMBL/GenBank/DDBJ databases">
        <title>Draft whole genome sequences of clinical Proprionibacteriaceae strains.</title>
        <authorList>
            <person name="Bernier A.-M."/>
            <person name="Bernard K."/>
            <person name="Domingo M.-C."/>
        </authorList>
    </citation>
    <scope>NUCLEOTIDE SEQUENCE [LARGE SCALE GENOMIC DNA]</scope>
    <source>
        <strain evidence="1 2">NML 150081</strain>
    </source>
</reference>
<name>A0A255ELU0_9ACTN</name>
<evidence type="ECO:0000313" key="1">
    <source>
        <dbReference type="EMBL" id="OYN92180.1"/>
    </source>
</evidence>
<keyword evidence="2" id="KW-1185">Reference proteome</keyword>
<dbReference type="AlphaFoldDB" id="A0A255ELU0"/>
<dbReference type="EMBL" id="NMVJ01000001">
    <property type="protein sequence ID" value="OYN92180.1"/>
    <property type="molecule type" value="Genomic_DNA"/>
</dbReference>
<evidence type="ECO:0008006" key="3">
    <source>
        <dbReference type="Google" id="ProtNLM"/>
    </source>
</evidence>
<dbReference type="InterPro" id="IPR009003">
    <property type="entry name" value="Peptidase_S1_PA"/>
</dbReference>